<gene>
    <name evidence="7" type="ORF">AXX12_10805</name>
</gene>
<dbReference type="InterPro" id="IPR051010">
    <property type="entry name" value="BCAA_transport"/>
</dbReference>
<evidence type="ECO:0000256" key="5">
    <source>
        <dbReference type="SAM" id="SignalP"/>
    </source>
</evidence>
<dbReference type="Pfam" id="PF13458">
    <property type="entry name" value="Peripla_BP_6"/>
    <property type="match status" value="1"/>
</dbReference>
<keyword evidence="2" id="KW-0813">Transport</keyword>
<dbReference type="PANTHER" id="PTHR30483">
    <property type="entry name" value="LEUCINE-SPECIFIC-BINDING PROTEIN"/>
    <property type="match status" value="1"/>
</dbReference>
<keyword evidence="4" id="KW-0029">Amino-acid transport</keyword>
<dbReference type="InterPro" id="IPR028081">
    <property type="entry name" value="Leu-bd"/>
</dbReference>
<dbReference type="AlphaFoldDB" id="A0A154BNZ2"/>
<comment type="caution">
    <text evidence="7">The sequence shown here is derived from an EMBL/GenBank/DDBJ whole genome shotgun (WGS) entry which is preliminary data.</text>
</comment>
<dbReference type="EMBL" id="LSGP01000020">
    <property type="protein sequence ID" value="KYZ75694.1"/>
    <property type="molecule type" value="Genomic_DNA"/>
</dbReference>
<proteinExistence type="inferred from homology"/>
<feature type="chain" id="PRO_5007594797" description="Leucine-binding protein domain-containing protein" evidence="5">
    <location>
        <begin position="23"/>
        <end position="382"/>
    </location>
</feature>
<protein>
    <recommendedName>
        <fullName evidence="6">Leucine-binding protein domain-containing protein</fullName>
    </recommendedName>
</protein>
<evidence type="ECO:0000313" key="8">
    <source>
        <dbReference type="Proteomes" id="UP000076268"/>
    </source>
</evidence>
<dbReference type="PRINTS" id="PR00337">
    <property type="entry name" value="LEUILEVALBP"/>
</dbReference>
<keyword evidence="3 5" id="KW-0732">Signal</keyword>
<feature type="domain" description="Leucine-binding protein" evidence="6">
    <location>
        <begin position="38"/>
        <end position="361"/>
    </location>
</feature>
<dbReference type="CDD" id="cd06349">
    <property type="entry name" value="PBP1_ABC_HAAT-like"/>
    <property type="match status" value="1"/>
</dbReference>
<dbReference type="Gene3D" id="3.40.50.2300">
    <property type="match status" value="2"/>
</dbReference>
<dbReference type="OrthoDB" id="9783240at2"/>
<organism evidence="7 8">
    <name type="scientific">Anaerosporomusa subterranea</name>
    <dbReference type="NCBI Taxonomy" id="1794912"/>
    <lineage>
        <taxon>Bacteria</taxon>
        <taxon>Bacillati</taxon>
        <taxon>Bacillota</taxon>
        <taxon>Negativicutes</taxon>
        <taxon>Acetonemataceae</taxon>
        <taxon>Anaerosporomusa</taxon>
    </lineage>
</organism>
<evidence type="ECO:0000259" key="6">
    <source>
        <dbReference type="Pfam" id="PF13458"/>
    </source>
</evidence>
<keyword evidence="8" id="KW-1185">Reference proteome</keyword>
<dbReference type="SUPFAM" id="SSF53822">
    <property type="entry name" value="Periplasmic binding protein-like I"/>
    <property type="match status" value="1"/>
</dbReference>
<sequence>MKLNKFQAVTLAVLLCLLVVTAGCGGGGEKKLDSALLVGMVNPFSGDSATYGISHKNGFELAREEINKAGGIKGQKIESVFHDDAGDPKQAAAGAQKFADQKSLLAIAGSCLSSNTLAMVPILDKAHVTHTVVSSSTPKLSGASKYFFRMAVQDAQVGVLIGDFISKEVKAKKAAILYPNNDYGKGLAASTEEQLKKNGVTVVANKSYLATDKDYSALLTVIKSEGAEALALAGTYTDSALIAKQSREMGMNIPMVGPPGLYSPKLIEIAGPAAEGAIFLGAFVASNPEPAVQDFVKKYKEKYNIEPDTFAALAYDQMYVLAKAMEKAAERGPITRESLQEAMAKTDYKGITGSVNFNDKGDWVRPYLHITVRDGKFVLFRK</sequence>
<reference evidence="7 8" key="1">
    <citation type="submission" date="2016-02" db="EMBL/GenBank/DDBJ databases">
        <title>Anaerosporomusa subterraneum gen. nov., sp. nov., a spore-forming obligate anaerobe isolated from saprolite.</title>
        <authorList>
            <person name="Choi J.K."/>
            <person name="Shah M."/>
            <person name="Yee N."/>
        </authorList>
    </citation>
    <scope>NUCLEOTIDE SEQUENCE [LARGE SCALE GENOMIC DNA]</scope>
    <source>
        <strain evidence="7 8">RU4</strain>
    </source>
</reference>
<dbReference type="PROSITE" id="PS51257">
    <property type="entry name" value="PROKAR_LIPOPROTEIN"/>
    <property type="match status" value="1"/>
</dbReference>
<evidence type="ECO:0000256" key="3">
    <source>
        <dbReference type="ARBA" id="ARBA00022729"/>
    </source>
</evidence>
<evidence type="ECO:0000256" key="1">
    <source>
        <dbReference type="ARBA" id="ARBA00010062"/>
    </source>
</evidence>
<dbReference type="GO" id="GO:0006865">
    <property type="term" value="P:amino acid transport"/>
    <property type="evidence" value="ECO:0007669"/>
    <property type="project" value="UniProtKB-KW"/>
</dbReference>
<dbReference type="InterPro" id="IPR028082">
    <property type="entry name" value="Peripla_BP_I"/>
</dbReference>
<feature type="signal peptide" evidence="5">
    <location>
        <begin position="1"/>
        <end position="22"/>
    </location>
</feature>
<dbReference type="Proteomes" id="UP000076268">
    <property type="component" value="Unassembled WGS sequence"/>
</dbReference>
<accession>A0A154BNZ2</accession>
<dbReference type="RefSeq" id="WP_066243327.1">
    <property type="nucleotide sequence ID" value="NZ_LSGP01000020.1"/>
</dbReference>
<dbReference type="STRING" id="1794912.AXX12_10805"/>
<dbReference type="PANTHER" id="PTHR30483:SF6">
    <property type="entry name" value="PERIPLASMIC BINDING PROTEIN OF ABC TRANSPORTER FOR NATURAL AMINO ACIDS"/>
    <property type="match status" value="1"/>
</dbReference>
<evidence type="ECO:0000313" key="7">
    <source>
        <dbReference type="EMBL" id="KYZ75694.1"/>
    </source>
</evidence>
<dbReference type="InterPro" id="IPR000709">
    <property type="entry name" value="Leu_Ile_Val-bd"/>
</dbReference>
<evidence type="ECO:0000256" key="2">
    <source>
        <dbReference type="ARBA" id="ARBA00022448"/>
    </source>
</evidence>
<comment type="similarity">
    <text evidence="1">Belongs to the leucine-binding protein family.</text>
</comment>
<name>A0A154BNZ2_ANASB</name>
<evidence type="ECO:0000256" key="4">
    <source>
        <dbReference type="ARBA" id="ARBA00022970"/>
    </source>
</evidence>